<evidence type="ECO:0000313" key="2">
    <source>
        <dbReference type="Proteomes" id="UP000537989"/>
    </source>
</evidence>
<protein>
    <submittedName>
        <fullName evidence="1">Uncharacterized protein</fullName>
    </submittedName>
</protein>
<evidence type="ECO:0000313" key="1">
    <source>
        <dbReference type="EMBL" id="KAF5237953.1"/>
    </source>
</evidence>
<comment type="caution">
    <text evidence="1">The sequence shown here is derived from an EMBL/GenBank/DDBJ whole genome shotgun (WGS) entry which is preliminary data.</text>
</comment>
<gene>
    <name evidence="1" type="ORF">FAUST_5833</name>
</gene>
<reference evidence="1 2" key="1">
    <citation type="submission" date="2020-02" db="EMBL/GenBank/DDBJ databases">
        <title>Identification and distribution of gene clusters putatively required for synthesis of sphingolipid metabolism inhibitors in phylogenetically diverse species of the filamentous fungus Fusarium.</title>
        <authorList>
            <person name="Kim H.-S."/>
            <person name="Busman M."/>
            <person name="Brown D.W."/>
            <person name="Divon H."/>
            <person name="Uhlig S."/>
            <person name="Proctor R.H."/>
        </authorList>
    </citation>
    <scope>NUCLEOTIDE SEQUENCE [LARGE SCALE GENOMIC DNA]</scope>
    <source>
        <strain evidence="1 2">NRRL 2903</strain>
    </source>
</reference>
<sequence>MPDNETQSRNEADDSLRNTRTALFPHMSDMYFHGLMKRGLGLPDQYRWPSAIHWLYKALKDLDNLKKTSEADVLRLECIRFRCAKCRLPCEDLREANHIAGHIPYVFPCGHVIGSACYNDLQGRFPEDVKEGIADEPCSQRIIYQCGHKYMHFEMTEVFGNYRSNEGHFGTTTVKCRRCTLQDYLDMWTMTARAKTGCHRLWAMSGTLRGCCDESTDGIILTKTREPDLERRQKEHRDFLDALWTKKPLEYDPDWKGKFSSTVAYYIEVPVTNSETEVDTDSDSYSWLSSE</sequence>
<accession>A0AAN6HF15</accession>
<dbReference type="Proteomes" id="UP000537989">
    <property type="component" value="Unassembled WGS sequence"/>
</dbReference>
<organism evidence="1 2">
    <name type="scientific">Fusarium austroamericanum</name>
    <dbReference type="NCBI Taxonomy" id="282268"/>
    <lineage>
        <taxon>Eukaryota</taxon>
        <taxon>Fungi</taxon>
        <taxon>Dikarya</taxon>
        <taxon>Ascomycota</taxon>
        <taxon>Pezizomycotina</taxon>
        <taxon>Sordariomycetes</taxon>
        <taxon>Hypocreomycetidae</taxon>
        <taxon>Hypocreales</taxon>
        <taxon>Nectriaceae</taxon>
        <taxon>Fusarium</taxon>
    </lineage>
</organism>
<proteinExistence type="predicted"/>
<dbReference type="AlphaFoldDB" id="A0AAN6HF15"/>
<dbReference type="EMBL" id="JAAMOD010000151">
    <property type="protein sequence ID" value="KAF5237953.1"/>
    <property type="molecule type" value="Genomic_DNA"/>
</dbReference>
<keyword evidence="2" id="KW-1185">Reference proteome</keyword>
<name>A0AAN6HF15_FUSAU</name>